<dbReference type="PANTHER" id="PTHR46268">
    <property type="entry name" value="STRESS RESPONSE PROTEIN NHAX"/>
    <property type="match status" value="1"/>
</dbReference>
<reference evidence="3 4" key="1">
    <citation type="submission" date="2017-04" db="EMBL/GenBank/DDBJ databases">
        <authorList>
            <person name="Afonso C.L."/>
            <person name="Miller P.J."/>
            <person name="Scott M.A."/>
            <person name="Spackman E."/>
            <person name="Goraichik I."/>
            <person name="Dimitrov K.M."/>
            <person name="Suarez D.L."/>
            <person name="Swayne D.E."/>
        </authorList>
    </citation>
    <scope>NUCLEOTIDE SEQUENCE [LARGE SCALE GENOMIC DNA]</scope>
    <source>
        <strain evidence="3 4">USBA 355</strain>
    </source>
</reference>
<dbReference type="EMBL" id="FWZX01000001">
    <property type="protein sequence ID" value="SME88564.1"/>
    <property type="molecule type" value="Genomic_DNA"/>
</dbReference>
<dbReference type="InterPro" id="IPR006015">
    <property type="entry name" value="Universal_stress_UspA"/>
</dbReference>
<dbReference type="Proteomes" id="UP000192917">
    <property type="component" value="Unassembled WGS sequence"/>
</dbReference>
<dbReference type="RefSeq" id="WP_085120476.1">
    <property type="nucleotide sequence ID" value="NZ_FWZX01000001.1"/>
</dbReference>
<evidence type="ECO:0000259" key="2">
    <source>
        <dbReference type="Pfam" id="PF00582"/>
    </source>
</evidence>
<proteinExistence type="inferred from homology"/>
<dbReference type="Pfam" id="PF00582">
    <property type="entry name" value="Usp"/>
    <property type="match status" value="2"/>
</dbReference>
<protein>
    <submittedName>
        <fullName evidence="3">Nucleotide-binding universal stress protein, UspA family</fullName>
    </submittedName>
</protein>
<dbReference type="Gene3D" id="3.40.50.12370">
    <property type="match status" value="1"/>
</dbReference>
<comment type="similarity">
    <text evidence="1">Belongs to the universal stress protein A family.</text>
</comment>
<keyword evidence="4" id="KW-1185">Reference proteome</keyword>
<name>A0A1Y6B710_9PROT</name>
<gene>
    <name evidence="3" type="ORF">SAMN05428998_101112</name>
</gene>
<dbReference type="SUPFAM" id="SSF52402">
    <property type="entry name" value="Adenine nucleotide alpha hydrolases-like"/>
    <property type="match status" value="2"/>
</dbReference>
<dbReference type="PANTHER" id="PTHR46268:SF15">
    <property type="entry name" value="UNIVERSAL STRESS PROTEIN HP_0031"/>
    <property type="match status" value="1"/>
</dbReference>
<feature type="domain" description="UspA" evidence="2">
    <location>
        <begin position="3"/>
        <end position="119"/>
    </location>
</feature>
<feature type="domain" description="UspA" evidence="2">
    <location>
        <begin position="200"/>
        <end position="278"/>
    </location>
</feature>
<accession>A0A1Y6B710</accession>
<dbReference type="AlphaFoldDB" id="A0A1Y6B710"/>
<dbReference type="InterPro" id="IPR006016">
    <property type="entry name" value="UspA"/>
</dbReference>
<evidence type="ECO:0000313" key="3">
    <source>
        <dbReference type="EMBL" id="SME88564.1"/>
    </source>
</evidence>
<dbReference type="PRINTS" id="PR01438">
    <property type="entry name" value="UNVRSLSTRESS"/>
</dbReference>
<organism evidence="3 4">
    <name type="scientific">Tistlia consotensis USBA 355</name>
    <dbReference type="NCBI Taxonomy" id="560819"/>
    <lineage>
        <taxon>Bacteria</taxon>
        <taxon>Pseudomonadati</taxon>
        <taxon>Pseudomonadota</taxon>
        <taxon>Alphaproteobacteria</taxon>
        <taxon>Rhodospirillales</taxon>
        <taxon>Rhodovibrionaceae</taxon>
        <taxon>Tistlia</taxon>
    </lineage>
</organism>
<dbReference type="STRING" id="560819.SAMN05428998_101112"/>
<dbReference type="CDD" id="cd00293">
    <property type="entry name" value="USP-like"/>
    <property type="match status" value="2"/>
</dbReference>
<sequence length="280" mass="29939">MAYKTILVHLDDSKSCKKRVQAALDLAARQDAHVVGLYIAAEFAAPAYLMAQMPQDLLDRQEALRKEATDKALAAFDEAARKAGVHAEPRSARAYADEVEDVLSLHGRYADLVVLGQHDPDDDLSMGESAVEQAVLALGRPLLLVPYVGAAAGFGQRPLLLWDASREAASAVDDALPLLQAAKKVDILSVNPRHGIRGHGEEPGADIATVLARHGVKTEARHVISKEISIADTILSSASDLGSDLLVMGAYGHSRLRELVMGGVTRSVLQHLAMPALMSH</sequence>
<evidence type="ECO:0000256" key="1">
    <source>
        <dbReference type="ARBA" id="ARBA00008791"/>
    </source>
</evidence>
<evidence type="ECO:0000313" key="4">
    <source>
        <dbReference type="Proteomes" id="UP000192917"/>
    </source>
</evidence>